<gene>
    <name evidence="1" type="ORF">LCGC14_1109050</name>
</gene>
<dbReference type="EMBL" id="LAZR01005050">
    <property type="protein sequence ID" value="KKN03302.1"/>
    <property type="molecule type" value="Genomic_DNA"/>
</dbReference>
<evidence type="ECO:0000313" key="1">
    <source>
        <dbReference type="EMBL" id="KKN03302.1"/>
    </source>
</evidence>
<sequence length="394" mass="45661">MKYELRNFPLKRKEFDEKMSFAEKNLFSLGLKDVAEEIGRENAKWFIANIHSIQEKLGYEKKAMVVGAPGFTFQTSSDKFRRGIPEGARFTWGDNTYDFVPASLDMDFCGMLVGIVEDDSSLERILNTLYEMREKKYEIDDIEIERSYFWPGSHFLKVYDVKNYKNLDLQKKVAVLHTSSNKMRNQLKDLVRERSEEIETSLGITRVLRGKDAKKYEKYCKYASDFSKRKRQNLFEEIFDGEIIANHNHCDLKGLNEAIIGCDVVEEGEISVISLINRAYLVKGKKNLSSEKIEECFGSRSIEEWAYNYLLNLNMVSHGGGHELPGVDRLEKVVFFPEGRIFFLKCGSSTDVYEDLWNFPRGYRVEGILERVQSLGLASHYATLQLNYTIKVDF</sequence>
<comment type="caution">
    <text evidence="1">The sequence shown here is derived from an EMBL/GenBank/DDBJ whole genome shotgun (WGS) entry which is preliminary data.</text>
</comment>
<reference evidence="1" key="1">
    <citation type="journal article" date="2015" name="Nature">
        <title>Complex archaea that bridge the gap between prokaryotes and eukaryotes.</title>
        <authorList>
            <person name="Spang A."/>
            <person name="Saw J.H."/>
            <person name="Jorgensen S.L."/>
            <person name="Zaremba-Niedzwiedzka K."/>
            <person name="Martijn J."/>
            <person name="Lind A.E."/>
            <person name="van Eijk R."/>
            <person name="Schleper C."/>
            <person name="Guy L."/>
            <person name="Ettema T.J."/>
        </authorList>
    </citation>
    <scope>NUCLEOTIDE SEQUENCE</scope>
</reference>
<name>A0A0F9MVA3_9ZZZZ</name>
<dbReference type="AlphaFoldDB" id="A0A0F9MVA3"/>
<proteinExistence type="predicted"/>
<organism evidence="1">
    <name type="scientific">marine sediment metagenome</name>
    <dbReference type="NCBI Taxonomy" id="412755"/>
    <lineage>
        <taxon>unclassified sequences</taxon>
        <taxon>metagenomes</taxon>
        <taxon>ecological metagenomes</taxon>
    </lineage>
</organism>
<protein>
    <submittedName>
        <fullName evidence="1">Uncharacterized protein</fullName>
    </submittedName>
</protein>
<accession>A0A0F9MVA3</accession>